<reference evidence="1 2" key="1">
    <citation type="submission" date="2019-03" db="EMBL/GenBank/DDBJ databases">
        <title>Genomic Encyclopedia of Type Strains, Phase IV (KMG-IV): sequencing the most valuable type-strain genomes for metagenomic binning, comparative biology and taxonomic classification.</title>
        <authorList>
            <person name="Goeker M."/>
        </authorList>
    </citation>
    <scope>NUCLEOTIDE SEQUENCE [LARGE SCALE GENOMIC DNA]</scope>
    <source>
        <strain evidence="1 2">DSM 21667</strain>
    </source>
</reference>
<dbReference type="PANTHER" id="PTHR39217:SF1">
    <property type="entry name" value="GLUTATHIONE SYNTHETASE"/>
    <property type="match status" value="1"/>
</dbReference>
<dbReference type="OrthoDB" id="3373978at2"/>
<gene>
    <name evidence="1" type="ORF">DFR29_110173</name>
</gene>
<evidence type="ECO:0000313" key="1">
    <source>
        <dbReference type="EMBL" id="TDR41690.1"/>
    </source>
</evidence>
<accession>A0A4R6YTZ4</accession>
<dbReference type="InterPro" id="IPR053191">
    <property type="entry name" value="DcsG_Biosynth_Enzyme"/>
</dbReference>
<protein>
    <recommendedName>
        <fullName evidence="3">O-ureido-D-serine cyclo-ligase</fullName>
    </recommendedName>
</protein>
<dbReference type="RefSeq" id="WP_133819763.1">
    <property type="nucleotide sequence ID" value="NZ_SNZH01000010.1"/>
</dbReference>
<dbReference type="Proteomes" id="UP000295293">
    <property type="component" value="Unassembled WGS sequence"/>
</dbReference>
<sequence length="306" mass="33267">MSAPHIALVTARAARDLDEDLPPLVKALQRAGAEVAVVDWDDAQADWGRYSLVLLRSPWDYSDRLAEFLAWAERAATQTLLLNPPPILRWNTDKHYLGELAGAGIATVPGEFAEPGADATAALDAFLAAYASGQDDFEFVIKPCVGAGSRDAQRHVASARDAALAHLRRLLDAGRSALLQPYLARVDEHGETALLWFNGEFSHAIRKGPLLRRGEDSTRALFAAEHITARLPSPAEMQLARETLARIPSQDPLLYVRVDLIQDAGGSPRLLELELSEPSLFFAHGAGSADRFAAAILLRLQAVRTN</sequence>
<comment type="caution">
    <text evidence="1">The sequence shown here is derived from an EMBL/GenBank/DDBJ whole genome shotgun (WGS) entry which is preliminary data.</text>
</comment>
<dbReference type="AlphaFoldDB" id="A0A4R6YTZ4"/>
<organism evidence="1 2">
    <name type="scientific">Tahibacter aquaticus</name>
    <dbReference type="NCBI Taxonomy" id="520092"/>
    <lineage>
        <taxon>Bacteria</taxon>
        <taxon>Pseudomonadati</taxon>
        <taxon>Pseudomonadota</taxon>
        <taxon>Gammaproteobacteria</taxon>
        <taxon>Lysobacterales</taxon>
        <taxon>Rhodanobacteraceae</taxon>
        <taxon>Tahibacter</taxon>
    </lineage>
</organism>
<proteinExistence type="predicted"/>
<name>A0A4R6YTZ4_9GAMM</name>
<dbReference type="PANTHER" id="PTHR39217">
    <property type="match status" value="1"/>
</dbReference>
<keyword evidence="2" id="KW-1185">Reference proteome</keyword>
<evidence type="ECO:0008006" key="3">
    <source>
        <dbReference type="Google" id="ProtNLM"/>
    </source>
</evidence>
<dbReference type="SUPFAM" id="SSF56059">
    <property type="entry name" value="Glutathione synthetase ATP-binding domain-like"/>
    <property type="match status" value="1"/>
</dbReference>
<dbReference type="EMBL" id="SNZH01000010">
    <property type="protein sequence ID" value="TDR41690.1"/>
    <property type="molecule type" value="Genomic_DNA"/>
</dbReference>
<evidence type="ECO:0000313" key="2">
    <source>
        <dbReference type="Proteomes" id="UP000295293"/>
    </source>
</evidence>